<organism evidence="2 3">
    <name type="scientific">Wenjunlia vitaminophila</name>
    <name type="common">Streptomyces vitaminophilus</name>
    <dbReference type="NCBI Taxonomy" id="76728"/>
    <lineage>
        <taxon>Bacteria</taxon>
        <taxon>Bacillati</taxon>
        <taxon>Actinomycetota</taxon>
        <taxon>Actinomycetes</taxon>
        <taxon>Kitasatosporales</taxon>
        <taxon>Streptomycetaceae</taxon>
        <taxon>Wenjunlia</taxon>
    </lineage>
</organism>
<evidence type="ECO:0000256" key="1">
    <source>
        <dbReference type="SAM" id="MobiDB-lite"/>
    </source>
</evidence>
<accession>A0A0T6LPS1</accession>
<dbReference type="Proteomes" id="UP000050867">
    <property type="component" value="Unassembled WGS sequence"/>
</dbReference>
<evidence type="ECO:0000313" key="3">
    <source>
        <dbReference type="Proteomes" id="UP000050867"/>
    </source>
</evidence>
<dbReference type="RefSeq" id="WP_058032904.1">
    <property type="nucleotide sequence ID" value="NZ_LLZU01000031.1"/>
</dbReference>
<gene>
    <name evidence="2" type="ORF">AQ490_26540</name>
</gene>
<name>A0A0T6LPS1_WENVI</name>
<proteinExistence type="predicted"/>
<dbReference type="STRING" id="76728.AQ490_26540"/>
<evidence type="ECO:0008006" key="4">
    <source>
        <dbReference type="Google" id="ProtNLM"/>
    </source>
</evidence>
<evidence type="ECO:0000313" key="2">
    <source>
        <dbReference type="EMBL" id="KRV48099.1"/>
    </source>
</evidence>
<sequence>MKSSHTAAATFAVIEQVSADLEDSALGHLPSGKFTANATWLTLAALSHNLTRALGARASAFHAKARTGAVRRRPCPPRHGCTHPDLALPRPLALVAGAGEPVDDRRAPPAHLTSWTD</sequence>
<feature type="region of interest" description="Disordered" evidence="1">
    <location>
        <begin position="65"/>
        <end position="117"/>
    </location>
</feature>
<protein>
    <recommendedName>
        <fullName evidence="4">Transposase DDE domain-containing protein</fullName>
    </recommendedName>
</protein>
<feature type="compositionally biased region" description="Basic residues" evidence="1">
    <location>
        <begin position="65"/>
        <end position="76"/>
    </location>
</feature>
<comment type="caution">
    <text evidence="2">The sequence shown here is derived from an EMBL/GenBank/DDBJ whole genome shotgun (WGS) entry which is preliminary data.</text>
</comment>
<keyword evidence="3" id="KW-1185">Reference proteome</keyword>
<reference evidence="2 3" key="1">
    <citation type="submission" date="2015-10" db="EMBL/GenBank/DDBJ databases">
        <title>Draft genome sequence of pyrrolomycin-producing Streptomyces vitaminophilus.</title>
        <authorList>
            <person name="Graham D.E."/>
            <person name="Mahan K.M."/>
            <person name="Klingeman D.M."/>
            <person name="Hettich R.L."/>
            <person name="Parry R.J."/>
        </authorList>
    </citation>
    <scope>NUCLEOTIDE SEQUENCE [LARGE SCALE GENOMIC DNA]</scope>
    <source>
        <strain evidence="2 3">ATCC 31673</strain>
    </source>
</reference>
<dbReference type="AlphaFoldDB" id="A0A0T6LPS1"/>
<dbReference type="EMBL" id="LLZU01000031">
    <property type="protein sequence ID" value="KRV48099.1"/>
    <property type="molecule type" value="Genomic_DNA"/>
</dbReference>